<evidence type="ECO:0000256" key="1">
    <source>
        <dbReference type="ARBA" id="ARBA00023172"/>
    </source>
</evidence>
<name>A0A7W7UBC3_9ACTN</name>
<comment type="caution">
    <text evidence="3">The sequence shown here is derived from an EMBL/GenBank/DDBJ whole genome shotgun (WGS) entry which is preliminary data.</text>
</comment>
<dbReference type="PANTHER" id="PTHR30349:SF90">
    <property type="entry name" value="TYROSINE RECOMBINASE XERD"/>
    <property type="match status" value="1"/>
</dbReference>
<dbReference type="InterPro" id="IPR013762">
    <property type="entry name" value="Integrase-like_cat_sf"/>
</dbReference>
<feature type="domain" description="Tyr recombinase" evidence="2">
    <location>
        <begin position="134"/>
        <end position="342"/>
    </location>
</feature>
<dbReference type="InterPro" id="IPR002104">
    <property type="entry name" value="Integrase_catalytic"/>
</dbReference>
<dbReference type="GO" id="GO:0015074">
    <property type="term" value="P:DNA integration"/>
    <property type="evidence" value="ECO:0007669"/>
    <property type="project" value="InterPro"/>
</dbReference>
<evidence type="ECO:0000313" key="3">
    <source>
        <dbReference type="EMBL" id="MBB4987567.1"/>
    </source>
</evidence>
<reference evidence="3 4" key="1">
    <citation type="submission" date="2020-08" db="EMBL/GenBank/DDBJ databases">
        <title>Genomic Encyclopedia of Type Strains, Phase III (KMG-III): the genomes of soil and plant-associated and newly described type strains.</title>
        <authorList>
            <person name="Whitman W."/>
        </authorList>
    </citation>
    <scope>NUCLEOTIDE SEQUENCE [LARGE SCALE GENOMIC DNA]</scope>
    <source>
        <strain evidence="3 4">SFB5A</strain>
    </source>
</reference>
<proteinExistence type="predicted"/>
<dbReference type="AlphaFoldDB" id="A0A7W7UBC3"/>
<evidence type="ECO:0000313" key="4">
    <source>
        <dbReference type="Proteomes" id="UP000582643"/>
    </source>
</evidence>
<dbReference type="InterPro" id="IPR011010">
    <property type="entry name" value="DNA_brk_join_enz"/>
</dbReference>
<protein>
    <submittedName>
        <fullName evidence="3">Integrase</fullName>
    </submittedName>
</protein>
<organism evidence="3 4">
    <name type="scientific">Streptomyces nymphaeiformis</name>
    <dbReference type="NCBI Taxonomy" id="2663842"/>
    <lineage>
        <taxon>Bacteria</taxon>
        <taxon>Bacillati</taxon>
        <taxon>Actinomycetota</taxon>
        <taxon>Actinomycetes</taxon>
        <taxon>Kitasatosporales</taxon>
        <taxon>Streptomycetaceae</taxon>
        <taxon>Streptomyces</taxon>
    </lineage>
</organism>
<dbReference type="Proteomes" id="UP000582643">
    <property type="component" value="Unassembled WGS sequence"/>
</dbReference>
<dbReference type="Pfam" id="PF00589">
    <property type="entry name" value="Phage_integrase"/>
    <property type="match status" value="1"/>
</dbReference>
<dbReference type="GO" id="GO:0003677">
    <property type="term" value="F:DNA binding"/>
    <property type="evidence" value="ECO:0007669"/>
    <property type="project" value="InterPro"/>
</dbReference>
<evidence type="ECO:0000259" key="2">
    <source>
        <dbReference type="PROSITE" id="PS51898"/>
    </source>
</evidence>
<accession>A0A7W7UBC3</accession>
<keyword evidence="1" id="KW-0233">DNA recombination</keyword>
<dbReference type="SUPFAM" id="SSF56349">
    <property type="entry name" value="DNA breaking-rejoining enzymes"/>
    <property type="match status" value="1"/>
</dbReference>
<gene>
    <name evidence="3" type="ORF">GGE06_008540</name>
</gene>
<dbReference type="EMBL" id="JACHJY010000026">
    <property type="protein sequence ID" value="MBB4987567.1"/>
    <property type="molecule type" value="Genomic_DNA"/>
</dbReference>
<dbReference type="InterPro" id="IPR050090">
    <property type="entry name" value="Tyrosine_recombinase_XerCD"/>
</dbReference>
<dbReference type="GO" id="GO:0006310">
    <property type="term" value="P:DNA recombination"/>
    <property type="evidence" value="ECO:0007669"/>
    <property type="project" value="UniProtKB-KW"/>
</dbReference>
<dbReference type="Gene3D" id="1.10.443.10">
    <property type="entry name" value="Intergrase catalytic core"/>
    <property type="match status" value="1"/>
</dbReference>
<dbReference type="PANTHER" id="PTHR30349">
    <property type="entry name" value="PHAGE INTEGRASE-RELATED"/>
    <property type="match status" value="1"/>
</dbReference>
<dbReference type="PROSITE" id="PS51898">
    <property type="entry name" value="TYR_RECOMBINASE"/>
    <property type="match status" value="1"/>
</dbReference>
<sequence length="356" mass="39956">MALAVVRDLRPEFRLETSEEVAAFEQDLLAEFVLARASAGVLDDTIRGDVGPVLGLREWFGRPLWEMEAQDLDRYFGRHRRDSASGTKVRQAAAFSVFFEFLELRHKAGIHAATGFVVESPLDEMNRPRGGTSARLRIPPPEVEITGLFGGWRCDMEEARKYAPAARNYTAARLASLIGPRISEPCLLRIGDVRWDLGRFGKVLLKGKGSRGRGKKERLVPLINGSRDLLEWWVTGPRWEFDDKVNDPRAPLFPSERRYGDGSSRAVTDDALRTGLAEAVARHLPHQVGQLTPHVLRHFAASDLYRNGMDVVAIQEILGHEWLNTTMIYVHVAKSHVEDAWIRAGQRATARFGGTR</sequence>
<keyword evidence="4" id="KW-1185">Reference proteome</keyword>
<dbReference type="RefSeq" id="WP_184933323.1">
    <property type="nucleotide sequence ID" value="NZ_JACHJY010000026.1"/>
</dbReference>